<reference evidence="7 8" key="1">
    <citation type="submission" date="2024-10" db="EMBL/GenBank/DDBJ databases">
        <title>Updated reference genomes for cyclostephanoid diatoms.</title>
        <authorList>
            <person name="Roberts W.R."/>
            <person name="Alverson A.J."/>
        </authorList>
    </citation>
    <scope>NUCLEOTIDE SEQUENCE [LARGE SCALE GENOMIC DNA]</scope>
    <source>
        <strain evidence="7 8">AJA276-08</strain>
    </source>
</reference>
<keyword evidence="1 4" id="KW-0479">Metal-binding</keyword>
<dbReference type="GO" id="GO:0008270">
    <property type="term" value="F:zinc ion binding"/>
    <property type="evidence" value="ECO:0007669"/>
    <property type="project" value="UniProtKB-KW"/>
</dbReference>
<protein>
    <recommendedName>
        <fullName evidence="6">TRAF-type domain-containing protein</fullName>
    </recommendedName>
</protein>
<feature type="coiled-coil region" evidence="5">
    <location>
        <begin position="302"/>
        <end position="363"/>
    </location>
</feature>
<evidence type="ECO:0000256" key="2">
    <source>
        <dbReference type="ARBA" id="ARBA00022771"/>
    </source>
</evidence>
<keyword evidence="5" id="KW-0175">Coiled coil</keyword>
<dbReference type="Proteomes" id="UP001530315">
    <property type="component" value="Unassembled WGS sequence"/>
</dbReference>
<sequence length="380" mass="43467">MNPNAKRGILDFVRRRKLRRVAIFRPDHFLAREVYSKCDFCDSGVVDMLSSAMLDALALATLFAHGTKNPVSDAQALTLKFKLIDSLSIGNNHRDGNDPARCEVDRDPPRARIDEIRDRLCTFAETCVGRPGHLVHLFNPDIDRNLAAAMPDARMAMSRYFDERERMCLARLLIKDVDRRAYEMHCRNEFCSVPFLDDGSPPPCEFRLISCPNEGCIATFSFRRRYEHDAECGHKLCPCPNNCGADVPRREMNVHVREKCSLRQAECPLSMFGCNTIVQAQDVACHLNDHADKHFALVANRMMEYESVIKDMCTRIRQLEEKNARLERELKDTTASLQSKEHAKSLSTELNKLAKRLGALEGTCQSEFKRLQHERRSHVK</sequence>
<name>A0ABD3Q4Q8_9STRA</name>
<organism evidence="7 8">
    <name type="scientific">Stephanodiscus triporus</name>
    <dbReference type="NCBI Taxonomy" id="2934178"/>
    <lineage>
        <taxon>Eukaryota</taxon>
        <taxon>Sar</taxon>
        <taxon>Stramenopiles</taxon>
        <taxon>Ochrophyta</taxon>
        <taxon>Bacillariophyta</taxon>
        <taxon>Coscinodiscophyceae</taxon>
        <taxon>Thalassiosirophycidae</taxon>
        <taxon>Stephanodiscales</taxon>
        <taxon>Stephanodiscaceae</taxon>
        <taxon>Stephanodiscus</taxon>
    </lineage>
</organism>
<evidence type="ECO:0000256" key="1">
    <source>
        <dbReference type="ARBA" id="ARBA00022723"/>
    </source>
</evidence>
<gene>
    <name evidence="7" type="ORF">ACHAW5_004356</name>
</gene>
<evidence type="ECO:0000259" key="6">
    <source>
        <dbReference type="PROSITE" id="PS50145"/>
    </source>
</evidence>
<evidence type="ECO:0000313" key="8">
    <source>
        <dbReference type="Proteomes" id="UP001530315"/>
    </source>
</evidence>
<evidence type="ECO:0000256" key="4">
    <source>
        <dbReference type="PROSITE-ProRule" id="PRU00207"/>
    </source>
</evidence>
<dbReference type="EMBL" id="JALLAZ020000451">
    <property type="protein sequence ID" value="KAL3794834.1"/>
    <property type="molecule type" value="Genomic_DNA"/>
</dbReference>
<dbReference type="InterPro" id="IPR013083">
    <property type="entry name" value="Znf_RING/FYVE/PHD"/>
</dbReference>
<proteinExistence type="predicted"/>
<keyword evidence="3 4" id="KW-0862">Zinc</keyword>
<dbReference type="PROSITE" id="PS50145">
    <property type="entry name" value="ZF_TRAF"/>
    <property type="match status" value="1"/>
</dbReference>
<dbReference type="SUPFAM" id="SSF49599">
    <property type="entry name" value="TRAF domain-like"/>
    <property type="match status" value="1"/>
</dbReference>
<keyword evidence="8" id="KW-1185">Reference proteome</keyword>
<evidence type="ECO:0000256" key="3">
    <source>
        <dbReference type="ARBA" id="ARBA00022833"/>
    </source>
</evidence>
<dbReference type="PANTHER" id="PTHR10131:SF94">
    <property type="entry name" value="TNF RECEPTOR-ASSOCIATED FACTOR 4"/>
    <property type="match status" value="1"/>
</dbReference>
<accession>A0ABD3Q4Q8</accession>
<dbReference type="Gene3D" id="3.30.40.10">
    <property type="entry name" value="Zinc/RING finger domain, C3HC4 (zinc finger)"/>
    <property type="match status" value="1"/>
</dbReference>
<evidence type="ECO:0000313" key="7">
    <source>
        <dbReference type="EMBL" id="KAL3794834.1"/>
    </source>
</evidence>
<dbReference type="AlphaFoldDB" id="A0ABD3Q4Q8"/>
<keyword evidence="2 4" id="KW-0863">Zinc-finger</keyword>
<dbReference type="PANTHER" id="PTHR10131">
    <property type="entry name" value="TNF RECEPTOR ASSOCIATED FACTOR"/>
    <property type="match status" value="1"/>
</dbReference>
<comment type="caution">
    <text evidence="7">The sequence shown here is derived from an EMBL/GenBank/DDBJ whole genome shotgun (WGS) entry which is preliminary data.</text>
</comment>
<feature type="domain" description="TRAF-type" evidence="6">
    <location>
        <begin position="228"/>
        <end position="274"/>
    </location>
</feature>
<dbReference type="InterPro" id="IPR001293">
    <property type="entry name" value="Znf_TRAF"/>
</dbReference>
<evidence type="ECO:0000256" key="5">
    <source>
        <dbReference type="SAM" id="Coils"/>
    </source>
</evidence>
<feature type="zinc finger region" description="TRAF-type" evidence="4">
    <location>
        <begin position="228"/>
        <end position="274"/>
    </location>
</feature>
<dbReference type="Pfam" id="PF02176">
    <property type="entry name" value="zf-TRAF"/>
    <property type="match status" value="1"/>
</dbReference>